<dbReference type="GO" id="GO:0000329">
    <property type="term" value="C:fungal-type vacuole membrane"/>
    <property type="evidence" value="ECO:0007669"/>
    <property type="project" value="TreeGrafter"/>
</dbReference>
<dbReference type="OMA" id="AFGRYSM"/>
<dbReference type="InterPro" id="IPR017930">
    <property type="entry name" value="Myb_dom"/>
</dbReference>
<dbReference type="SUPFAM" id="SSF46689">
    <property type="entry name" value="Homeodomain-like"/>
    <property type="match status" value="1"/>
</dbReference>
<dbReference type="GO" id="GO:0005886">
    <property type="term" value="C:plasma membrane"/>
    <property type="evidence" value="ECO:0007669"/>
    <property type="project" value="TreeGrafter"/>
</dbReference>
<dbReference type="FunFam" id="1.10.4160.10:FF:000002">
    <property type="entry name" value="Purine-cytosine permease fcyB"/>
    <property type="match status" value="1"/>
</dbReference>
<dbReference type="AlphaFoldDB" id="U1GK19"/>
<dbReference type="Pfam" id="PF00249">
    <property type="entry name" value="Myb_DNA-binding"/>
    <property type="match status" value="1"/>
</dbReference>
<dbReference type="RefSeq" id="XP_007802250.1">
    <property type="nucleotide sequence ID" value="XM_007804059.1"/>
</dbReference>
<feature type="compositionally biased region" description="Low complexity" evidence="8">
    <location>
        <begin position="38"/>
        <end position="56"/>
    </location>
</feature>
<dbReference type="OrthoDB" id="5428495at2759"/>
<dbReference type="Proteomes" id="UP000019373">
    <property type="component" value="Unassembled WGS sequence"/>
</dbReference>
<dbReference type="InterPro" id="IPR009057">
    <property type="entry name" value="Homeodomain-like_sf"/>
</dbReference>
<feature type="region of interest" description="Disordered" evidence="8">
    <location>
        <begin position="1"/>
        <end position="111"/>
    </location>
</feature>
<evidence type="ECO:0000256" key="5">
    <source>
        <dbReference type="ARBA" id="ARBA00022692"/>
    </source>
</evidence>
<sequence>MSAQISSSQPPVTAEGSSAHAATISSPANPRKRRASNTAGSPSTALTATSTAPEAAMATGPSEPPEPATKKKGRTNTPWTPEEEQKLQQMRGENKGWSEIAKSFPTRTEGSVKKHWYKDMHYAEFNEEEVSLLREAIREYEASKWKTIGQKVGKPAKDIMDPVQSPSEVRKAKAAVSLSAEGVKHQQHDNGTRPRPKSRARAFEETLVKYNFEVRGIQRVEEQEKVQICWLAYLQVFGLWLSVNLAPNNITLGMLGPAIFELSFRDAALCAVFGAVIGSVPVAWIATWGPLSGLRSMVFGRYAMGWWPSKLIVVLNIMLMLGYSILVCIIGGQIFSAVSPNGSMSVVVGIIVVAVICWVITIFGISIIHYYERFAFLPQLIVNSILFGVAAKHFDLTTPSAGDVATIRGNRLSFLSLCLSAAITYAGLAGDYFVYWSTGASRPLIFLATLAGLSLSFTFALVPGIALASGIATYQPYSDAWNGSQGGSGSGALLVAGFESLGRFGGFCAVIVALGGIANTIPPTYSSGIDFQTLGRQFERIPRVFWNTLGVIIYAVCALAGRNSLAVIFTNFLALMGYWVAIWVAILVEEYLFRHGSQGYNWAVWDTREKLPLGIAAITAFLVGWVGAILCMAQVWYIGPIARLVGSHGADMGNYVGFSWAALVYPPLRWWEIRKYGR</sequence>
<feature type="transmembrane region" description="Helical" evidence="9">
    <location>
        <begin position="412"/>
        <end position="433"/>
    </location>
</feature>
<evidence type="ECO:0000259" key="10">
    <source>
        <dbReference type="PROSITE" id="PS50090"/>
    </source>
</evidence>
<keyword evidence="13" id="KW-1185">Reference proteome</keyword>
<feature type="transmembrane region" description="Helical" evidence="9">
    <location>
        <begin position="445"/>
        <end position="468"/>
    </location>
</feature>
<evidence type="ECO:0008006" key="14">
    <source>
        <dbReference type="Google" id="ProtNLM"/>
    </source>
</evidence>
<accession>U1GK19</accession>
<evidence type="ECO:0000313" key="13">
    <source>
        <dbReference type="Proteomes" id="UP000019373"/>
    </source>
</evidence>
<dbReference type="eggNOG" id="ENOG502QR29">
    <property type="taxonomic scope" value="Eukaryota"/>
</dbReference>
<keyword evidence="6 9" id="KW-1133">Transmembrane helix</keyword>
<dbReference type="InterPro" id="IPR026030">
    <property type="entry name" value="Pur-cyt_permease_Fcy2/21/22"/>
</dbReference>
<evidence type="ECO:0000256" key="9">
    <source>
        <dbReference type="SAM" id="Phobius"/>
    </source>
</evidence>
<feature type="transmembrane region" description="Helical" evidence="9">
    <location>
        <begin position="347"/>
        <end position="368"/>
    </location>
</feature>
<evidence type="ECO:0000256" key="1">
    <source>
        <dbReference type="ARBA" id="ARBA00004141"/>
    </source>
</evidence>
<feature type="domain" description="HTH myb-type" evidence="11">
    <location>
        <begin position="71"/>
        <end position="124"/>
    </location>
</feature>
<evidence type="ECO:0000259" key="11">
    <source>
        <dbReference type="PROSITE" id="PS51294"/>
    </source>
</evidence>
<dbReference type="EMBL" id="KE721112">
    <property type="protein sequence ID" value="ERF72181.1"/>
    <property type="molecule type" value="Genomic_DNA"/>
</dbReference>
<keyword evidence="7 9" id="KW-0472">Membrane</keyword>
<dbReference type="GO" id="GO:0022857">
    <property type="term" value="F:transmembrane transporter activity"/>
    <property type="evidence" value="ECO:0007669"/>
    <property type="project" value="InterPro"/>
</dbReference>
<dbReference type="PANTHER" id="PTHR31806:SF8">
    <property type="entry name" value="TRANSPORTER, PUTATIVE (AFU_ORTHOLOGUE AFUA_2G03000)-RELATED"/>
    <property type="match status" value="1"/>
</dbReference>
<dbReference type="InterPro" id="IPR001248">
    <property type="entry name" value="Pur-cyt_permease"/>
</dbReference>
<protein>
    <recommendedName>
        <fullName evidence="14">Nucleoside transporter</fullName>
    </recommendedName>
</protein>
<evidence type="ECO:0000313" key="12">
    <source>
        <dbReference type="EMBL" id="ERF72181.1"/>
    </source>
</evidence>
<dbReference type="SMART" id="SM00717">
    <property type="entry name" value="SANT"/>
    <property type="match status" value="1"/>
</dbReference>
<feature type="domain" description="Myb-like" evidence="10">
    <location>
        <begin position="71"/>
        <end position="120"/>
    </location>
</feature>
<evidence type="ECO:0000256" key="2">
    <source>
        <dbReference type="ARBA" id="ARBA00008974"/>
    </source>
</evidence>
<feature type="transmembrane region" description="Helical" evidence="9">
    <location>
        <begin position="567"/>
        <end position="592"/>
    </location>
</feature>
<dbReference type="GeneID" id="19238021"/>
<feature type="transmembrane region" description="Helical" evidence="9">
    <location>
        <begin position="544"/>
        <end position="561"/>
    </location>
</feature>
<feature type="transmembrane region" description="Helical" evidence="9">
    <location>
        <begin position="267"/>
        <end position="291"/>
    </location>
</feature>
<evidence type="ECO:0000256" key="7">
    <source>
        <dbReference type="ARBA" id="ARBA00023136"/>
    </source>
</evidence>
<dbReference type="GO" id="GO:0015851">
    <property type="term" value="P:nucleobase transport"/>
    <property type="evidence" value="ECO:0007669"/>
    <property type="project" value="UniProtKB-ARBA"/>
</dbReference>
<name>U1GK19_ENDPU</name>
<dbReference type="CDD" id="cd00167">
    <property type="entry name" value="SANT"/>
    <property type="match status" value="2"/>
</dbReference>
<dbReference type="PROSITE" id="PS50090">
    <property type="entry name" value="MYB_LIKE"/>
    <property type="match status" value="1"/>
</dbReference>
<feature type="compositionally biased region" description="Polar residues" evidence="8">
    <location>
        <begin position="1"/>
        <end position="11"/>
    </location>
</feature>
<comment type="similarity">
    <text evidence="2">Belongs to the purine-cytosine permease (2.A.39) family.</text>
</comment>
<feature type="transmembrane region" description="Helical" evidence="9">
    <location>
        <begin position="613"/>
        <end position="637"/>
    </location>
</feature>
<dbReference type="Gene3D" id="1.10.4160.10">
    <property type="entry name" value="Hydantoin permease"/>
    <property type="match status" value="1"/>
</dbReference>
<dbReference type="PANTHER" id="PTHR31806">
    <property type="entry name" value="PURINE-CYTOSINE PERMEASE FCY2-RELATED"/>
    <property type="match status" value="1"/>
</dbReference>
<proteinExistence type="inferred from homology"/>
<dbReference type="Pfam" id="PF02133">
    <property type="entry name" value="Transp_cyt_pur"/>
    <property type="match status" value="1"/>
</dbReference>
<reference evidence="13" key="1">
    <citation type="journal article" date="2014" name="BMC Genomics">
        <title>Genome characteristics reveal the impact of lichenization on lichen-forming fungus Endocarpon pusillum Hedwig (Verrucariales, Ascomycota).</title>
        <authorList>
            <person name="Wang Y.-Y."/>
            <person name="Liu B."/>
            <person name="Zhang X.-Y."/>
            <person name="Zhou Q.-M."/>
            <person name="Zhang T."/>
            <person name="Li H."/>
            <person name="Yu Y.-F."/>
            <person name="Zhang X.-L."/>
            <person name="Hao X.-Y."/>
            <person name="Wang M."/>
            <person name="Wang L."/>
            <person name="Wei J.-C."/>
        </authorList>
    </citation>
    <scope>NUCLEOTIDE SEQUENCE [LARGE SCALE GENOMIC DNA]</scope>
    <source>
        <strain evidence="13">Z07020 / HMAS-L-300199</strain>
    </source>
</reference>
<keyword evidence="5 9" id="KW-0812">Transmembrane</keyword>
<keyword evidence="3" id="KW-0813">Transport</keyword>
<dbReference type="PROSITE" id="PS51294">
    <property type="entry name" value="HTH_MYB"/>
    <property type="match status" value="1"/>
</dbReference>
<dbReference type="HOGENOM" id="CLU_026016_2_1_1"/>
<gene>
    <name evidence="12" type="ORF">EPUS_02972</name>
</gene>
<evidence type="ECO:0000256" key="6">
    <source>
        <dbReference type="ARBA" id="ARBA00022989"/>
    </source>
</evidence>
<organism evidence="12 13">
    <name type="scientific">Endocarpon pusillum (strain Z07020 / HMAS-L-300199)</name>
    <name type="common">Lichen-forming fungus</name>
    <dbReference type="NCBI Taxonomy" id="1263415"/>
    <lineage>
        <taxon>Eukaryota</taxon>
        <taxon>Fungi</taxon>
        <taxon>Dikarya</taxon>
        <taxon>Ascomycota</taxon>
        <taxon>Pezizomycotina</taxon>
        <taxon>Eurotiomycetes</taxon>
        <taxon>Chaetothyriomycetidae</taxon>
        <taxon>Verrucariales</taxon>
        <taxon>Verrucariaceae</taxon>
        <taxon>Endocarpon</taxon>
    </lineage>
</organism>
<dbReference type="Gene3D" id="1.10.10.60">
    <property type="entry name" value="Homeodomain-like"/>
    <property type="match status" value="1"/>
</dbReference>
<evidence type="ECO:0000256" key="8">
    <source>
        <dbReference type="SAM" id="MobiDB-lite"/>
    </source>
</evidence>
<feature type="transmembrane region" description="Helical" evidence="9">
    <location>
        <begin position="311"/>
        <end position="335"/>
    </location>
</feature>
<evidence type="ECO:0000256" key="3">
    <source>
        <dbReference type="ARBA" id="ARBA00022448"/>
    </source>
</evidence>
<dbReference type="InterPro" id="IPR001005">
    <property type="entry name" value="SANT/Myb"/>
</dbReference>
<comment type="subcellular location">
    <subcellularLocation>
        <location evidence="1">Membrane</location>
        <topology evidence="1">Multi-pass membrane protein</topology>
    </subcellularLocation>
</comment>
<evidence type="ECO:0000256" key="4">
    <source>
        <dbReference type="ARBA" id="ARBA00022553"/>
    </source>
</evidence>
<keyword evidence="4" id="KW-0597">Phosphoprotein</keyword>